<feature type="domain" description="Mycothiol-dependent maleylpyruvate isomerase metal-binding" evidence="1">
    <location>
        <begin position="7"/>
        <end position="121"/>
    </location>
</feature>
<proteinExistence type="predicted"/>
<name>A0A8H9IR37_9PSEU</name>
<evidence type="ECO:0000313" key="3">
    <source>
        <dbReference type="Proteomes" id="UP000658656"/>
    </source>
</evidence>
<dbReference type="Proteomes" id="UP000658656">
    <property type="component" value="Unassembled WGS sequence"/>
</dbReference>
<dbReference type="InterPro" id="IPR034660">
    <property type="entry name" value="DinB/YfiT-like"/>
</dbReference>
<dbReference type="InterPro" id="IPR017517">
    <property type="entry name" value="Maleyloyr_isom"/>
</dbReference>
<dbReference type="InterPro" id="IPR017520">
    <property type="entry name" value="CHP03086"/>
</dbReference>
<dbReference type="EMBL" id="BNAV01000001">
    <property type="protein sequence ID" value="GHF40797.1"/>
    <property type="molecule type" value="Genomic_DNA"/>
</dbReference>
<reference evidence="2" key="2">
    <citation type="submission" date="2020-09" db="EMBL/GenBank/DDBJ databases">
        <authorList>
            <person name="Sun Q."/>
            <person name="Zhou Y."/>
        </authorList>
    </citation>
    <scope>NUCLEOTIDE SEQUENCE</scope>
    <source>
        <strain evidence="2">CGMCC 4.7679</strain>
    </source>
</reference>
<dbReference type="Pfam" id="PF11716">
    <property type="entry name" value="MDMPI_N"/>
    <property type="match status" value="1"/>
</dbReference>
<dbReference type="SUPFAM" id="SSF109854">
    <property type="entry name" value="DinB/YfiT-like putative metalloenzymes"/>
    <property type="match status" value="1"/>
</dbReference>
<dbReference type="InterPro" id="IPR024344">
    <property type="entry name" value="MDMPI_metal-binding"/>
</dbReference>
<dbReference type="RefSeq" id="WP_145936137.1">
    <property type="nucleotide sequence ID" value="NZ_BNAV01000001.1"/>
</dbReference>
<sequence>MAHISSAAAVLSGVVRGLRPGQLTNPTPCTEFDVRALVHHLLYWGPSLAGAGRKELVEPSEVDTSDWRPALLAVVSGIEKSWSSPGSSEGTTRMGGPTELPAALVADMVLGELTVHAWDLARATGQPFEVPEDLLTHLYDGVVAHAAEARAMGVYGPEVPVPASASTLDRILGLTGRDPAWSR</sequence>
<reference evidence="2" key="1">
    <citation type="journal article" date="2014" name="Int. J. Syst. Evol. Microbiol.">
        <title>Complete genome sequence of Corynebacterium casei LMG S-19264T (=DSM 44701T), isolated from a smear-ripened cheese.</title>
        <authorList>
            <consortium name="US DOE Joint Genome Institute (JGI-PGF)"/>
            <person name="Walter F."/>
            <person name="Albersmeier A."/>
            <person name="Kalinowski J."/>
            <person name="Ruckert C."/>
        </authorList>
    </citation>
    <scope>NUCLEOTIDE SEQUENCE</scope>
    <source>
        <strain evidence="2">CGMCC 4.7679</strain>
    </source>
</reference>
<protein>
    <submittedName>
        <fullName evidence="2">TIGR03086 family protein</fullName>
    </submittedName>
</protein>
<dbReference type="GO" id="GO:0046872">
    <property type="term" value="F:metal ion binding"/>
    <property type="evidence" value="ECO:0007669"/>
    <property type="project" value="InterPro"/>
</dbReference>
<dbReference type="NCBIfam" id="TIGR03086">
    <property type="entry name" value="TIGR03086 family metal-binding protein"/>
    <property type="match status" value="1"/>
</dbReference>
<evidence type="ECO:0000259" key="1">
    <source>
        <dbReference type="Pfam" id="PF11716"/>
    </source>
</evidence>
<accession>A0A8H9IR37</accession>
<evidence type="ECO:0000313" key="2">
    <source>
        <dbReference type="EMBL" id="GHF40797.1"/>
    </source>
</evidence>
<gene>
    <name evidence="2" type="ORF">GCM10017566_12780</name>
</gene>
<dbReference type="OrthoDB" id="5185819at2"/>
<dbReference type="NCBIfam" id="TIGR03083">
    <property type="entry name" value="maleylpyruvate isomerase family mycothiol-dependent enzyme"/>
    <property type="match status" value="1"/>
</dbReference>
<keyword evidence="3" id="KW-1185">Reference proteome</keyword>
<dbReference type="AlphaFoldDB" id="A0A8H9IR37"/>
<organism evidence="2 3">
    <name type="scientific">Amycolatopsis bartoniae</name>
    <dbReference type="NCBI Taxonomy" id="941986"/>
    <lineage>
        <taxon>Bacteria</taxon>
        <taxon>Bacillati</taxon>
        <taxon>Actinomycetota</taxon>
        <taxon>Actinomycetes</taxon>
        <taxon>Pseudonocardiales</taxon>
        <taxon>Pseudonocardiaceae</taxon>
        <taxon>Amycolatopsis</taxon>
    </lineage>
</organism>
<comment type="caution">
    <text evidence="2">The sequence shown here is derived from an EMBL/GenBank/DDBJ whole genome shotgun (WGS) entry which is preliminary data.</text>
</comment>